<dbReference type="InterPro" id="IPR023213">
    <property type="entry name" value="CAT-like_dom_sf"/>
</dbReference>
<dbReference type="PANTHER" id="PTHR31623:SF124">
    <property type="entry name" value="VINORINE SYNTHASE-RELATED"/>
    <property type="match status" value="1"/>
</dbReference>
<name>A0A9Q0F933_9ROSI</name>
<organism evidence="4 5">
    <name type="scientific">Turnera subulata</name>
    <dbReference type="NCBI Taxonomy" id="218843"/>
    <lineage>
        <taxon>Eukaryota</taxon>
        <taxon>Viridiplantae</taxon>
        <taxon>Streptophyta</taxon>
        <taxon>Embryophyta</taxon>
        <taxon>Tracheophyta</taxon>
        <taxon>Spermatophyta</taxon>
        <taxon>Magnoliopsida</taxon>
        <taxon>eudicotyledons</taxon>
        <taxon>Gunneridae</taxon>
        <taxon>Pentapetalae</taxon>
        <taxon>rosids</taxon>
        <taxon>fabids</taxon>
        <taxon>Malpighiales</taxon>
        <taxon>Passifloraceae</taxon>
        <taxon>Turnera</taxon>
    </lineage>
</organism>
<evidence type="ECO:0000256" key="2">
    <source>
        <dbReference type="ARBA" id="ARBA00022679"/>
    </source>
</evidence>
<evidence type="ECO:0000256" key="3">
    <source>
        <dbReference type="ARBA" id="ARBA00023315"/>
    </source>
</evidence>
<gene>
    <name evidence="4" type="ORF">Tsubulata_018185</name>
</gene>
<protein>
    <submittedName>
        <fullName evidence="4">Uncharacterized protein</fullName>
    </submittedName>
</protein>
<accession>A0A9Q0F933</accession>
<keyword evidence="2" id="KW-0808">Transferase</keyword>
<evidence type="ECO:0000313" key="4">
    <source>
        <dbReference type="EMBL" id="KAJ4827022.1"/>
    </source>
</evidence>
<comment type="similarity">
    <text evidence="1">Belongs to the plant acyltransferase family.</text>
</comment>
<dbReference type="Proteomes" id="UP001141552">
    <property type="component" value="Unassembled WGS sequence"/>
</dbReference>
<dbReference type="Pfam" id="PF02458">
    <property type="entry name" value="Transferase"/>
    <property type="match status" value="4"/>
</dbReference>
<reference evidence="4" key="2">
    <citation type="journal article" date="2023" name="Plants (Basel)">
        <title>Annotation of the Turnera subulata (Passifloraceae) Draft Genome Reveals the S-Locus Evolved after the Divergence of Turneroideae from Passifloroideae in a Stepwise Manner.</title>
        <authorList>
            <person name="Henning P.M."/>
            <person name="Roalson E.H."/>
            <person name="Mir W."/>
            <person name="McCubbin A.G."/>
            <person name="Shore J.S."/>
        </authorList>
    </citation>
    <scope>NUCLEOTIDE SEQUENCE</scope>
    <source>
        <strain evidence="4">F60SS</strain>
    </source>
</reference>
<proteinExistence type="inferred from homology"/>
<sequence length="1284" mass="142967">MDQSGHHNSEKSELLQESLSETLTLYYPLAGRYIKDKLSVECNDKGAEYLEARVSGCLPLSQLLSQDKSQLLSKWFHKLVTDPVESDTTPLVIVQFNIFECGGVAIGACIAHRVVESLSCFNFIESWAKISRVGLANLEFCPSFKLGSLFPSRDNVPAPRKSNNAPGDDNCLTMKRLVFSAEAISNLKAIVTSSTSTSAVSDSESWKYRASGVEVVLAFIWLCLIRLNKARHGHFRPSLLSTVVSMRKNTILPIPENSCGNTLTRAAPRFFPDDDQDSEGNVQLQALAGKICHAIKSTVENVGKASNADEIVSLVDNANEELYKAGDDPDTDCYIASSWCRFPIYEADHGWGKPSWVTMPMLPRMRNLIVLMDTFDEDGVEALVTLDESGMHIFEQDPEIIPFLGRYMKGKFLVDCNDKGAEYLEAQVQILSRKLITPSSPTPGHLQSLQLSSLDQLPGPIYVPRLFFYLPISEEQSGLHTSEKSELLQESLSETLTLYYPLAGRYIKDKLSVECNDKGAEFLEARVSGCLPLSQLLSQDRSQLLSKWFDKLVPDPVESDTTPLVIVQFNMFECGGVAIGACIAHRVADGLSCFNFIETWAKISRVGLANLEFCPSFKLGSLFPSRDNVPAPRKSNNASGDVCFTMKRLVFSAEAISNLKAIVTSSTSTNDSESWKYRPTRVEVVLAFIWMCLIRLNKARHGYFRPSLLSTAVSMRKKTILPIPENSFGNTLTRAVARFFPDDYQDSEGNVQLQDLAKKIHHAIKSTVENVGKASNADEIVSLIDNANEELFKGRDEPDTDCYISSSWCRFPIYEADHGWGKPSWVTMPLNQKLRNVIVLVDTFDGDGVEALVTLDENGMHIFEQDPEIIPFLVENMKVQILSRKLITPSSPTPEHLRLLQLSYLDQVAHTFYVPRLFCYLPSEEEERGGLGNSQKSELLQNSLSETLTLYYPLAGRYIKEKHSVECNDRGAEYLEARVSGCASLSQLLSSQERSQLLSKWFHQLVPDPPESDTTPLVMVQFNMFECGGVVIAICVKHTVADGVSCFTFINTWGKISRVGAVNEQFRPSFELASFFPPREVYLPQKSNGPGDDKKFFVKRLVFSAAAISTLKGIATSTGSTDSESLKHQPTRVENSFGNIVVQAVARFFPDGKGKLELHDLAGKIHHAIRSTLSNCAKATNADDIVSLVNKANEELQLAKDTTDVDWYASTSWCRFPIYEADHGWGKPSWVSVPMFPDMRDVIVLMDTKDGDGVEALVALDERTMHFFEQDPEIIPFLGQELQA</sequence>
<dbReference type="PANTHER" id="PTHR31623">
    <property type="entry name" value="F21J9.9"/>
    <property type="match status" value="1"/>
</dbReference>
<dbReference type="OrthoDB" id="671439at2759"/>
<dbReference type="GO" id="GO:0016746">
    <property type="term" value="F:acyltransferase activity"/>
    <property type="evidence" value="ECO:0007669"/>
    <property type="project" value="UniProtKB-KW"/>
</dbReference>
<keyword evidence="5" id="KW-1185">Reference proteome</keyword>
<evidence type="ECO:0000256" key="1">
    <source>
        <dbReference type="ARBA" id="ARBA00009861"/>
    </source>
</evidence>
<dbReference type="Gene3D" id="3.30.559.10">
    <property type="entry name" value="Chloramphenicol acetyltransferase-like domain"/>
    <property type="match status" value="6"/>
</dbReference>
<evidence type="ECO:0000313" key="5">
    <source>
        <dbReference type="Proteomes" id="UP001141552"/>
    </source>
</evidence>
<dbReference type="EMBL" id="JAKUCV010006511">
    <property type="protein sequence ID" value="KAJ4827022.1"/>
    <property type="molecule type" value="Genomic_DNA"/>
</dbReference>
<comment type="caution">
    <text evidence="4">The sequence shown here is derived from an EMBL/GenBank/DDBJ whole genome shotgun (WGS) entry which is preliminary data.</text>
</comment>
<reference evidence="4" key="1">
    <citation type="submission" date="2022-02" db="EMBL/GenBank/DDBJ databases">
        <authorList>
            <person name="Henning P.M."/>
            <person name="McCubbin A.G."/>
            <person name="Shore J.S."/>
        </authorList>
    </citation>
    <scope>NUCLEOTIDE SEQUENCE</scope>
    <source>
        <strain evidence="4">F60SS</strain>
        <tissue evidence="4">Leaves</tissue>
    </source>
</reference>
<keyword evidence="3" id="KW-0012">Acyltransferase</keyword>